<dbReference type="GO" id="GO:0005829">
    <property type="term" value="C:cytosol"/>
    <property type="evidence" value="ECO:0007669"/>
    <property type="project" value="TreeGrafter"/>
</dbReference>
<dbReference type="InterPro" id="IPR013079">
    <property type="entry name" value="6Phosfructo_kin"/>
</dbReference>
<dbReference type="GO" id="GO:0006003">
    <property type="term" value="P:fructose 2,6-bisphosphate metabolic process"/>
    <property type="evidence" value="ECO:0007669"/>
    <property type="project" value="InterPro"/>
</dbReference>
<dbReference type="Gene3D" id="3.40.50.300">
    <property type="entry name" value="P-loop containing nucleotide triphosphate hydrolases"/>
    <property type="match status" value="1"/>
</dbReference>
<dbReference type="InterPro" id="IPR003094">
    <property type="entry name" value="6Pfruct_kin"/>
</dbReference>
<dbReference type="OrthoDB" id="267323at2759"/>
<dbReference type="PANTHER" id="PTHR10606">
    <property type="entry name" value="6-PHOSPHOFRUCTO-2-KINASE/FRUCTOSE-2,6-BISPHOSPHATASE"/>
    <property type="match status" value="1"/>
</dbReference>
<keyword evidence="5" id="KW-1185">Reference proteome</keyword>
<dbReference type="GO" id="GO:0006000">
    <property type="term" value="P:fructose metabolic process"/>
    <property type="evidence" value="ECO:0007669"/>
    <property type="project" value="InterPro"/>
</dbReference>
<organism evidence="4 5">
    <name type="scientific">Acaulospora morrowiae</name>
    <dbReference type="NCBI Taxonomy" id="94023"/>
    <lineage>
        <taxon>Eukaryota</taxon>
        <taxon>Fungi</taxon>
        <taxon>Fungi incertae sedis</taxon>
        <taxon>Mucoromycota</taxon>
        <taxon>Glomeromycotina</taxon>
        <taxon>Glomeromycetes</taxon>
        <taxon>Diversisporales</taxon>
        <taxon>Acaulosporaceae</taxon>
        <taxon>Acaulospora</taxon>
    </lineage>
</organism>
<dbReference type="GO" id="GO:0003873">
    <property type="term" value="F:6-phosphofructo-2-kinase activity"/>
    <property type="evidence" value="ECO:0007669"/>
    <property type="project" value="InterPro"/>
</dbReference>
<evidence type="ECO:0000259" key="3">
    <source>
        <dbReference type="Pfam" id="PF01591"/>
    </source>
</evidence>
<dbReference type="AlphaFoldDB" id="A0A9N9FSG3"/>
<dbReference type="PANTHER" id="PTHR10606:SF39">
    <property type="entry name" value="6-PHOSPHOFRUCTO-2-KINASE_FRUCTOSE-2,6-BISPHOSPHATASE YLR345W-RELATED"/>
    <property type="match status" value="1"/>
</dbReference>
<dbReference type="Proteomes" id="UP000789342">
    <property type="component" value="Unassembled WGS sequence"/>
</dbReference>
<dbReference type="GO" id="GO:0005524">
    <property type="term" value="F:ATP binding"/>
    <property type="evidence" value="ECO:0007669"/>
    <property type="project" value="UniProtKB-KW"/>
</dbReference>
<dbReference type="GO" id="GO:0004331">
    <property type="term" value="F:fructose-2,6-bisphosphate 2-phosphatase activity"/>
    <property type="evidence" value="ECO:0007669"/>
    <property type="project" value="TreeGrafter"/>
</dbReference>
<evidence type="ECO:0000256" key="2">
    <source>
        <dbReference type="ARBA" id="ARBA00022840"/>
    </source>
</evidence>
<gene>
    <name evidence="4" type="ORF">AMORRO_LOCUS5723</name>
</gene>
<dbReference type="Gene3D" id="3.40.50.1240">
    <property type="entry name" value="Phosphoglycerate mutase-like"/>
    <property type="match status" value="1"/>
</dbReference>
<dbReference type="SUPFAM" id="SSF52540">
    <property type="entry name" value="P-loop containing nucleoside triphosphate hydrolases"/>
    <property type="match status" value="1"/>
</dbReference>
<evidence type="ECO:0000256" key="1">
    <source>
        <dbReference type="ARBA" id="ARBA00022741"/>
    </source>
</evidence>
<proteinExistence type="predicted"/>
<name>A0A9N9FSG3_9GLOM</name>
<protein>
    <submittedName>
        <fullName evidence="4">15924_t:CDS:1</fullName>
    </submittedName>
</protein>
<sequence length="422" mass="48192">MAAQLYKTSSGHLFHAGRIAIITVGLPARGKTHVSHSLCRYLRWLGVSTKVFSLGNHRRQVLGTAANLPPGFFSLENRESAQVRHNIAVECLNEMIEWLKEEGQVGIFDASNTTEERRKEVHDTLISHDIQPVFIESICDKPTIIENNIRSVKITSPDYIGWDPEEAVKDYWARINNHLGFYQTITDLSLSFVKMINVGDRIIVNNVKGYLQSRIVFYLINLHISPRIIYFARAGESNNEISLKTDADLCPAGWGDDERTLTIWTSARQSSVQTAKPFEEGYTVINRALMAELNLGEVDGLTVEEIKEKFPEEYELQQKDMYHHRYPMAESYQDLAVRLESTILELEHEKNDVLIIAHETVLKCLYAYLFDRPEDEIPRIVIPRNYLIEIIPSAYGCHETRMEIVDTFNNPAPILATRLTSA</sequence>
<evidence type="ECO:0000313" key="5">
    <source>
        <dbReference type="Proteomes" id="UP000789342"/>
    </source>
</evidence>
<dbReference type="SUPFAM" id="SSF53254">
    <property type="entry name" value="Phosphoglycerate mutase-like"/>
    <property type="match status" value="1"/>
</dbReference>
<reference evidence="4" key="1">
    <citation type="submission" date="2021-06" db="EMBL/GenBank/DDBJ databases">
        <authorList>
            <person name="Kallberg Y."/>
            <person name="Tangrot J."/>
            <person name="Rosling A."/>
        </authorList>
    </citation>
    <scope>NUCLEOTIDE SEQUENCE</scope>
    <source>
        <strain evidence="4">CL551</strain>
    </source>
</reference>
<dbReference type="EMBL" id="CAJVPV010003556">
    <property type="protein sequence ID" value="CAG8554389.1"/>
    <property type="molecule type" value="Genomic_DNA"/>
</dbReference>
<keyword evidence="2" id="KW-0067">ATP-binding</keyword>
<accession>A0A9N9FSG3</accession>
<dbReference type="InterPro" id="IPR027417">
    <property type="entry name" value="P-loop_NTPase"/>
</dbReference>
<dbReference type="InterPro" id="IPR029033">
    <property type="entry name" value="His_PPase_superfam"/>
</dbReference>
<keyword evidence="1" id="KW-0547">Nucleotide-binding</keyword>
<dbReference type="PIRSF" id="PIRSF000709">
    <property type="entry name" value="6PFK_2-Ptase"/>
    <property type="match status" value="1"/>
</dbReference>
<feature type="domain" description="6-phosphofructo-2-kinase" evidence="3">
    <location>
        <begin position="8"/>
        <end position="226"/>
    </location>
</feature>
<comment type="caution">
    <text evidence="4">The sequence shown here is derived from an EMBL/GenBank/DDBJ whole genome shotgun (WGS) entry which is preliminary data.</text>
</comment>
<evidence type="ECO:0000313" key="4">
    <source>
        <dbReference type="EMBL" id="CAG8554389.1"/>
    </source>
</evidence>
<dbReference type="FunFam" id="3.40.50.300:FF:000644">
    <property type="entry name" value="GpmB, Fructose-2,6-bisphosphatase"/>
    <property type="match status" value="1"/>
</dbReference>
<dbReference type="PRINTS" id="PR00991">
    <property type="entry name" value="6PFRUCTKNASE"/>
</dbReference>
<dbReference type="Pfam" id="PF00300">
    <property type="entry name" value="His_Phos_1"/>
    <property type="match status" value="1"/>
</dbReference>
<dbReference type="Pfam" id="PF01591">
    <property type="entry name" value="6PF2K"/>
    <property type="match status" value="1"/>
</dbReference>
<dbReference type="InterPro" id="IPR013078">
    <property type="entry name" value="His_Pase_superF_clade-1"/>
</dbReference>